<evidence type="ECO:0000313" key="3">
    <source>
        <dbReference type="EMBL" id="CAK8682010.1"/>
    </source>
</evidence>
<organism evidence="3 4">
    <name type="scientific">Clavelina lepadiformis</name>
    <name type="common">Light-bulb sea squirt</name>
    <name type="synonym">Ascidia lepadiformis</name>
    <dbReference type="NCBI Taxonomy" id="159417"/>
    <lineage>
        <taxon>Eukaryota</taxon>
        <taxon>Metazoa</taxon>
        <taxon>Chordata</taxon>
        <taxon>Tunicata</taxon>
        <taxon>Ascidiacea</taxon>
        <taxon>Aplousobranchia</taxon>
        <taxon>Clavelinidae</taxon>
        <taxon>Clavelina</taxon>
    </lineage>
</organism>
<evidence type="ECO:0000313" key="4">
    <source>
        <dbReference type="Proteomes" id="UP001642483"/>
    </source>
</evidence>
<keyword evidence="1" id="KW-0812">Transmembrane</keyword>
<proteinExistence type="predicted"/>
<name>A0ABP0FQS8_CLALP</name>
<feature type="chain" id="PRO_5046734923" evidence="2">
    <location>
        <begin position="21"/>
        <end position="151"/>
    </location>
</feature>
<feature type="signal peptide" evidence="2">
    <location>
        <begin position="1"/>
        <end position="20"/>
    </location>
</feature>
<dbReference type="Proteomes" id="UP001642483">
    <property type="component" value="Unassembled WGS sequence"/>
</dbReference>
<keyword evidence="2" id="KW-0732">Signal</keyword>
<comment type="caution">
    <text evidence="3">The sequence shown here is derived from an EMBL/GenBank/DDBJ whole genome shotgun (WGS) entry which is preliminary data.</text>
</comment>
<keyword evidence="1" id="KW-0472">Membrane</keyword>
<dbReference type="EMBL" id="CAWYQH010000090">
    <property type="protein sequence ID" value="CAK8682010.1"/>
    <property type="molecule type" value="Genomic_DNA"/>
</dbReference>
<evidence type="ECO:0000256" key="1">
    <source>
        <dbReference type="SAM" id="Phobius"/>
    </source>
</evidence>
<protein>
    <submittedName>
        <fullName evidence="3">Uncharacterized protein</fullName>
    </submittedName>
</protein>
<keyword evidence="1" id="KW-1133">Transmembrane helix</keyword>
<keyword evidence="4" id="KW-1185">Reference proteome</keyword>
<accession>A0ABP0FQS8</accession>
<reference evidence="3 4" key="1">
    <citation type="submission" date="2024-02" db="EMBL/GenBank/DDBJ databases">
        <authorList>
            <person name="Daric V."/>
            <person name="Darras S."/>
        </authorList>
    </citation>
    <scope>NUCLEOTIDE SEQUENCE [LARGE SCALE GENOMIC DNA]</scope>
</reference>
<sequence length="151" mass="16536">MLREMHAFLLKIFLVFPAQTCQLTTEASVKDGPPLHNLTSFDFNLTMLVNGDRVNCCTLEPLSEGSGSLEGSNLEILNTADSTESFGYANLNFSLCKQCLKTSNDGSSVEGIIWTSFVFGVYPVIVFIGIMICAYGNCERKKERASLTTSV</sequence>
<gene>
    <name evidence="3" type="ORF">CVLEPA_LOCUS12233</name>
</gene>
<feature type="transmembrane region" description="Helical" evidence="1">
    <location>
        <begin position="112"/>
        <end position="135"/>
    </location>
</feature>
<evidence type="ECO:0000256" key="2">
    <source>
        <dbReference type="SAM" id="SignalP"/>
    </source>
</evidence>